<organism evidence="5 6">
    <name type="scientific">Paenibacillus eucommiae</name>
    <dbReference type="NCBI Taxonomy" id="1355755"/>
    <lineage>
        <taxon>Bacteria</taxon>
        <taxon>Bacillati</taxon>
        <taxon>Bacillota</taxon>
        <taxon>Bacilli</taxon>
        <taxon>Bacillales</taxon>
        <taxon>Paenibacillaceae</taxon>
        <taxon>Paenibacillus</taxon>
    </lineage>
</organism>
<proteinExistence type="inferred from homology"/>
<gene>
    <name evidence="5" type="ORF">J2Z66_005650</name>
</gene>
<reference evidence="5 6" key="1">
    <citation type="submission" date="2021-03" db="EMBL/GenBank/DDBJ databases">
        <title>Genomic Encyclopedia of Type Strains, Phase IV (KMG-IV): sequencing the most valuable type-strain genomes for metagenomic binning, comparative biology and taxonomic classification.</title>
        <authorList>
            <person name="Goeker M."/>
        </authorList>
    </citation>
    <scope>NUCLEOTIDE SEQUENCE [LARGE SCALE GENOMIC DNA]</scope>
    <source>
        <strain evidence="5 6">DSM 26048</strain>
    </source>
</reference>
<dbReference type="InterPro" id="IPR005950">
    <property type="entry name" value="ModA"/>
</dbReference>
<keyword evidence="2" id="KW-0479">Metal-binding</keyword>
<dbReference type="InterPro" id="IPR041879">
    <property type="entry name" value="YvgL-like_PBP2"/>
</dbReference>
<feature type="signal peptide" evidence="4">
    <location>
        <begin position="1"/>
        <end position="31"/>
    </location>
</feature>
<dbReference type="EMBL" id="JAGGLB010000022">
    <property type="protein sequence ID" value="MBP1994024.1"/>
    <property type="molecule type" value="Genomic_DNA"/>
</dbReference>
<comment type="similarity">
    <text evidence="1">Belongs to the bacterial solute-binding protein ModA family.</text>
</comment>
<dbReference type="PROSITE" id="PS51257">
    <property type="entry name" value="PROKAR_LIPOPROTEIN"/>
    <property type="match status" value="1"/>
</dbReference>
<keyword evidence="3 4" id="KW-0732">Signal</keyword>
<evidence type="ECO:0000256" key="4">
    <source>
        <dbReference type="SAM" id="SignalP"/>
    </source>
</evidence>
<sequence length="277" mass="30396">MKKTNSFFPSKLAVICLLVLALALALTACGAKPTKQGETPKKMEEIELTISAAASLTDSLKEIQTLYSEKYSHIKLNYNFGASGTLQQQIEQGAPADVFISAGRKQMQALVDKQLIDQAQQTNLLTNEFVLITALDAKSAIDKVEDLSKSEVTNVAIGQPESVPAGSYAKEVLTYYKLWDSLQSKLVLSKDVRQVLTYVETGNADAGFVYKTDALTSQKIKIALTVDPKSHKPIQYPIGLIKESKHSKEAQAFYDYLLSKEAQDVFVKYGFSLPGTD</sequence>
<dbReference type="PANTHER" id="PTHR30632">
    <property type="entry name" value="MOLYBDATE-BINDING PERIPLASMIC PROTEIN"/>
    <property type="match status" value="1"/>
</dbReference>
<evidence type="ECO:0000313" key="5">
    <source>
        <dbReference type="EMBL" id="MBP1994024.1"/>
    </source>
</evidence>
<accession>A0ABS4J2G1</accession>
<dbReference type="Proteomes" id="UP001519287">
    <property type="component" value="Unassembled WGS sequence"/>
</dbReference>
<name>A0ABS4J2G1_9BACL</name>
<protein>
    <submittedName>
        <fullName evidence="5">Molybdate transport system substrate-binding protein</fullName>
    </submittedName>
</protein>
<dbReference type="PANTHER" id="PTHR30632:SF0">
    <property type="entry name" value="SULFATE-BINDING PROTEIN"/>
    <property type="match status" value="1"/>
</dbReference>
<dbReference type="Gene3D" id="3.40.190.10">
    <property type="entry name" value="Periplasmic binding protein-like II"/>
    <property type="match status" value="2"/>
</dbReference>
<dbReference type="NCBIfam" id="TIGR01256">
    <property type="entry name" value="modA"/>
    <property type="match status" value="1"/>
</dbReference>
<dbReference type="SUPFAM" id="SSF53850">
    <property type="entry name" value="Periplasmic binding protein-like II"/>
    <property type="match status" value="1"/>
</dbReference>
<evidence type="ECO:0000256" key="2">
    <source>
        <dbReference type="ARBA" id="ARBA00022723"/>
    </source>
</evidence>
<keyword evidence="6" id="KW-1185">Reference proteome</keyword>
<evidence type="ECO:0000256" key="1">
    <source>
        <dbReference type="ARBA" id="ARBA00009175"/>
    </source>
</evidence>
<evidence type="ECO:0000256" key="3">
    <source>
        <dbReference type="ARBA" id="ARBA00022729"/>
    </source>
</evidence>
<dbReference type="InterPro" id="IPR050682">
    <property type="entry name" value="ModA/WtpA"/>
</dbReference>
<comment type="caution">
    <text evidence="5">The sequence shown here is derived from an EMBL/GenBank/DDBJ whole genome shotgun (WGS) entry which is preliminary data.</text>
</comment>
<dbReference type="RefSeq" id="WP_209975887.1">
    <property type="nucleotide sequence ID" value="NZ_JAGGLB010000022.1"/>
</dbReference>
<feature type="chain" id="PRO_5046034236" evidence="4">
    <location>
        <begin position="32"/>
        <end position="277"/>
    </location>
</feature>
<evidence type="ECO:0000313" key="6">
    <source>
        <dbReference type="Proteomes" id="UP001519287"/>
    </source>
</evidence>
<dbReference type="PIRSF" id="PIRSF004846">
    <property type="entry name" value="ModA"/>
    <property type="match status" value="1"/>
</dbReference>
<dbReference type="CDD" id="cd13537">
    <property type="entry name" value="PBP2_YvgL_like"/>
    <property type="match status" value="1"/>
</dbReference>
<dbReference type="Pfam" id="PF13531">
    <property type="entry name" value="SBP_bac_11"/>
    <property type="match status" value="1"/>
</dbReference>